<dbReference type="Proteomes" id="UP000193827">
    <property type="component" value="Unassembled WGS sequence"/>
</dbReference>
<evidence type="ECO:0008006" key="4">
    <source>
        <dbReference type="Google" id="ProtNLM"/>
    </source>
</evidence>
<dbReference type="EMBL" id="FWFL01000001">
    <property type="protein sequence ID" value="SLN13030.1"/>
    <property type="molecule type" value="Genomic_DNA"/>
</dbReference>
<evidence type="ECO:0000256" key="1">
    <source>
        <dbReference type="SAM" id="MobiDB-lite"/>
    </source>
</evidence>
<gene>
    <name evidence="2" type="ORF">PEL8287_00476</name>
</gene>
<dbReference type="InterPro" id="IPR003772">
    <property type="entry name" value="YceD"/>
</dbReference>
<reference evidence="2 3" key="1">
    <citation type="submission" date="2017-03" db="EMBL/GenBank/DDBJ databases">
        <authorList>
            <person name="Afonso C.L."/>
            <person name="Miller P.J."/>
            <person name="Scott M.A."/>
            <person name="Spackman E."/>
            <person name="Goraichik I."/>
            <person name="Dimitrov K.M."/>
            <person name="Suarez D.L."/>
            <person name="Swayne D.E."/>
        </authorList>
    </citation>
    <scope>NUCLEOTIDE SEQUENCE [LARGE SCALE GENOMIC DNA]</scope>
    <source>
        <strain evidence="2 3">CECT 8287</strain>
    </source>
</reference>
<protein>
    <recommendedName>
        <fullName evidence="4">DUF177 domain-containing protein</fullName>
    </recommendedName>
</protein>
<organism evidence="2 3">
    <name type="scientific">Roseovarius litorisediminis</name>
    <dbReference type="NCBI Taxonomy" id="1312363"/>
    <lineage>
        <taxon>Bacteria</taxon>
        <taxon>Pseudomonadati</taxon>
        <taxon>Pseudomonadota</taxon>
        <taxon>Alphaproteobacteria</taxon>
        <taxon>Rhodobacterales</taxon>
        <taxon>Roseobacteraceae</taxon>
        <taxon>Roseovarius</taxon>
    </lineage>
</organism>
<proteinExistence type="predicted"/>
<name>A0A1Y5RAP7_9RHOB</name>
<accession>A0A1Y5RAP7</accession>
<evidence type="ECO:0000313" key="3">
    <source>
        <dbReference type="Proteomes" id="UP000193827"/>
    </source>
</evidence>
<feature type="region of interest" description="Disordered" evidence="1">
    <location>
        <begin position="157"/>
        <end position="184"/>
    </location>
</feature>
<keyword evidence="3" id="KW-1185">Reference proteome</keyword>
<evidence type="ECO:0000313" key="2">
    <source>
        <dbReference type="EMBL" id="SLN13030.1"/>
    </source>
</evidence>
<sequence>MMADKPTNPTILRVAELSPHKPLVFNIVPDTAENARIADELGLSALRKLNFRGKLMADGKSDWRLEATLGATVVQPCVITLAPVTTRIDQFVARNFLANMPEPDSIDEIEMPEDETTEPLGDTIDLILVMTEALALALPDYPRSDDARLENAEFSAPGVTPMTDEETKPFAGLAGLRDKLEKGD</sequence>
<dbReference type="Pfam" id="PF02620">
    <property type="entry name" value="YceD"/>
    <property type="match status" value="1"/>
</dbReference>
<dbReference type="AlphaFoldDB" id="A0A1Y5RAP7"/>